<name>A0AAE4MK20_9EURY</name>
<evidence type="ECO:0000259" key="1">
    <source>
        <dbReference type="Pfam" id="PF02663"/>
    </source>
</evidence>
<dbReference type="InterPro" id="IPR003814">
    <property type="entry name" value="FmdEsu_dom"/>
</dbReference>
<dbReference type="Gene3D" id="3.30.1330.130">
    <property type="match status" value="1"/>
</dbReference>
<dbReference type="EMBL" id="JAWDKD010000018">
    <property type="protein sequence ID" value="MDV0447073.1"/>
    <property type="molecule type" value="Genomic_DNA"/>
</dbReference>
<dbReference type="SUPFAM" id="SSF143555">
    <property type="entry name" value="FwdE-like"/>
    <property type="match status" value="1"/>
</dbReference>
<dbReference type="AlphaFoldDB" id="A0AAE4MK20"/>
<dbReference type="PANTHER" id="PTHR39418:SF1">
    <property type="entry name" value="DEHYDROGENASE"/>
    <property type="match status" value="1"/>
</dbReference>
<gene>
    <name evidence="2" type="ORF">MsAg5_09470</name>
</gene>
<sequence>MNSKNSFLGDLSDRSYDDAIAFHGHSCPGLAIGYQAALYAKELLNLEYSEDEDVVVITETDSCTVDSIQTVLGCTAGKGNLFVNNWGKNAFTFYNRKTGKAVRLMMSPDVIQNPEADAVRQKVMSGTATPEDMKRHKELSAQRVQNILTTAPSQIFEVKEPQIPVPEKAKIFSNIICSVCQESVGVARCIEKDGQTVCQFCASKM</sequence>
<dbReference type="RefSeq" id="WP_338099490.1">
    <property type="nucleotide sequence ID" value="NZ_JAWDKD010000018.1"/>
</dbReference>
<keyword evidence="3" id="KW-1185">Reference proteome</keyword>
<dbReference type="InterPro" id="IPR026328">
    <property type="entry name" value="FmdE"/>
</dbReference>
<comment type="caution">
    <text evidence="2">The sequence shown here is derived from an EMBL/GenBank/DDBJ whole genome shotgun (WGS) entry which is preliminary data.</text>
</comment>
<protein>
    <recommendedName>
        <fullName evidence="1">Formylmethanofuran dehydrogenase subunit E domain-containing protein</fullName>
    </recommendedName>
</protein>
<dbReference type="InterPro" id="IPR053194">
    <property type="entry name" value="tRNA_methyltr_O"/>
</dbReference>
<dbReference type="PANTHER" id="PTHR39418">
    <property type="entry name" value="DEHYDROGENASE-RELATED"/>
    <property type="match status" value="1"/>
</dbReference>
<accession>A0AAE4MK20</accession>
<evidence type="ECO:0000313" key="2">
    <source>
        <dbReference type="EMBL" id="MDV0447073.1"/>
    </source>
</evidence>
<dbReference type="PIRSF" id="PIRSF006578">
    <property type="entry name" value="FwdE"/>
    <property type="match status" value="1"/>
</dbReference>
<dbReference type="Proteomes" id="UP001271789">
    <property type="component" value="Unassembled WGS sequence"/>
</dbReference>
<reference evidence="2" key="1">
    <citation type="submission" date="2023-06" db="EMBL/GenBank/DDBJ databases">
        <title>Genome sequence of Methanosarcinaceae archaeon Ag5.</title>
        <authorList>
            <person name="Protasov E."/>
            <person name="Platt K."/>
            <person name="Poehlein A."/>
            <person name="Daniel R."/>
            <person name="Brune A."/>
        </authorList>
    </citation>
    <scope>NUCLEOTIDE SEQUENCE</scope>
    <source>
        <strain evidence="2">Ag5</strain>
    </source>
</reference>
<evidence type="ECO:0000313" key="3">
    <source>
        <dbReference type="Proteomes" id="UP001271789"/>
    </source>
</evidence>
<feature type="domain" description="Formylmethanofuran dehydrogenase subunit E" evidence="1">
    <location>
        <begin position="22"/>
        <end position="157"/>
    </location>
</feature>
<dbReference type="Pfam" id="PF02663">
    <property type="entry name" value="FmdE"/>
    <property type="match status" value="1"/>
</dbReference>
<proteinExistence type="predicted"/>
<organism evidence="2 3">
    <name type="scientific">Methanolapillus africanus</name>
    <dbReference type="NCBI Taxonomy" id="3028297"/>
    <lineage>
        <taxon>Archaea</taxon>
        <taxon>Methanobacteriati</taxon>
        <taxon>Methanobacteriota</taxon>
        <taxon>Stenosarchaea group</taxon>
        <taxon>Methanomicrobia</taxon>
        <taxon>Methanosarcinales</taxon>
        <taxon>Methanosarcinaceae</taxon>
        <taxon>Methanolapillus</taxon>
    </lineage>
</organism>